<name>A0A6I2RNC7_FLAPL</name>
<protein>
    <submittedName>
        <fullName evidence="2">Uncharacterized protein</fullName>
    </submittedName>
</protein>
<dbReference type="AlphaFoldDB" id="A0A6I2RNC7"/>
<evidence type="ECO:0000313" key="2">
    <source>
        <dbReference type="EMBL" id="MSB51318.1"/>
    </source>
</evidence>
<evidence type="ECO:0000256" key="1">
    <source>
        <dbReference type="SAM" id="MobiDB-lite"/>
    </source>
</evidence>
<dbReference type="EMBL" id="WKPO01000074">
    <property type="protein sequence ID" value="MSB51318.1"/>
    <property type="molecule type" value="Genomic_DNA"/>
</dbReference>
<dbReference type="Proteomes" id="UP000429811">
    <property type="component" value="Unassembled WGS sequence"/>
</dbReference>
<feature type="compositionally biased region" description="Basic residues" evidence="1">
    <location>
        <begin position="10"/>
        <end position="19"/>
    </location>
</feature>
<evidence type="ECO:0000313" key="3">
    <source>
        <dbReference type="Proteomes" id="UP000429811"/>
    </source>
</evidence>
<proteinExistence type="predicted"/>
<accession>A0A6I2RNC7</accession>
<dbReference type="RefSeq" id="WP_154251081.1">
    <property type="nucleotide sequence ID" value="NZ_JADMSX010000050.1"/>
</dbReference>
<comment type="caution">
    <text evidence="2">The sequence shown here is derived from an EMBL/GenBank/DDBJ whole genome shotgun (WGS) entry which is preliminary data.</text>
</comment>
<gene>
    <name evidence="2" type="ORF">GKE90_22025</name>
</gene>
<organism evidence="2 3">
    <name type="scientific">Flavonifractor plautii</name>
    <name type="common">Fusobacterium plautii</name>
    <dbReference type="NCBI Taxonomy" id="292800"/>
    <lineage>
        <taxon>Bacteria</taxon>
        <taxon>Bacillati</taxon>
        <taxon>Bacillota</taxon>
        <taxon>Clostridia</taxon>
        <taxon>Eubacteriales</taxon>
        <taxon>Oscillospiraceae</taxon>
        <taxon>Flavonifractor</taxon>
    </lineage>
</organism>
<reference evidence="2 3" key="1">
    <citation type="journal article" date="2019" name="Nat. Med.">
        <title>A library of human gut bacterial isolates paired with longitudinal multiomics data enables mechanistic microbiome research.</title>
        <authorList>
            <person name="Poyet M."/>
            <person name="Groussin M."/>
            <person name="Gibbons S.M."/>
            <person name="Avila-Pacheco J."/>
            <person name="Jiang X."/>
            <person name="Kearney S.M."/>
            <person name="Perrotta A.R."/>
            <person name="Berdy B."/>
            <person name="Zhao S."/>
            <person name="Lieberman T.D."/>
            <person name="Swanson P.K."/>
            <person name="Smith M."/>
            <person name="Roesemann S."/>
            <person name="Alexander J.E."/>
            <person name="Rich S.A."/>
            <person name="Livny J."/>
            <person name="Vlamakis H."/>
            <person name="Clish C."/>
            <person name="Bullock K."/>
            <person name="Deik A."/>
            <person name="Scott J."/>
            <person name="Pierce K.A."/>
            <person name="Xavier R.J."/>
            <person name="Alm E.J."/>
        </authorList>
    </citation>
    <scope>NUCLEOTIDE SEQUENCE [LARGE SCALE GENOMIC DNA]</scope>
    <source>
        <strain evidence="2 3">BIOML-A5</strain>
    </source>
</reference>
<sequence>MEKKIQCHPFRSRTARRRGGQAVPARPTRALTPAQQEHLEALDALCGRLGRTPLREELPPYLRMELAVSFGSLRGAFLCLGRVPPSQQEVRELRRGLVPK</sequence>
<feature type="region of interest" description="Disordered" evidence="1">
    <location>
        <begin position="1"/>
        <end position="29"/>
    </location>
</feature>